<dbReference type="Pfam" id="PF00581">
    <property type="entry name" value="Rhodanese"/>
    <property type="match status" value="1"/>
</dbReference>
<dbReference type="FunFam" id="3.40.50.720:FF:000033">
    <property type="entry name" value="Adenylyltransferase and sulfurtransferase MOCS3"/>
    <property type="match status" value="1"/>
</dbReference>
<evidence type="ECO:0000256" key="7">
    <source>
        <dbReference type="ARBA" id="ARBA00063809"/>
    </source>
</evidence>
<protein>
    <recommendedName>
        <fullName evidence="9">Molybdopterin-synthase adenylyltransferase</fullName>
        <ecNumber evidence="8">2.7.7.80</ecNumber>
    </recommendedName>
    <alternativeName>
        <fullName evidence="12">MoaD protein adenylase</fullName>
    </alternativeName>
    <alternativeName>
        <fullName evidence="10">Molybdopterin-converting factor subunit 1 adenylase</fullName>
    </alternativeName>
    <alternativeName>
        <fullName evidence="11">Sulfur carrier protein MoaD adenylyltransferase</fullName>
    </alternativeName>
</protein>
<evidence type="ECO:0000259" key="13">
    <source>
        <dbReference type="PROSITE" id="PS50206"/>
    </source>
</evidence>
<keyword evidence="14" id="KW-0548">Nucleotidyltransferase</keyword>
<evidence type="ECO:0000256" key="10">
    <source>
        <dbReference type="ARBA" id="ARBA00075110"/>
    </source>
</evidence>
<evidence type="ECO:0000313" key="14">
    <source>
        <dbReference type="EMBL" id="MDG4946324.1"/>
    </source>
</evidence>
<reference evidence="14" key="1">
    <citation type="submission" date="2022-07" db="EMBL/GenBank/DDBJ databases">
        <title>Description and genome-wide analysis of Profundicola chukchiensis gen. nov., sp. nov., marine bacteria isolated from bottom sediments of the Chukchi Sea.</title>
        <authorList>
            <person name="Romanenko L."/>
            <person name="Otstavnykh N."/>
            <person name="Kurilenko V."/>
            <person name="Eremeev V."/>
            <person name="Velansky P."/>
            <person name="Mikhailov V."/>
            <person name="Isaeva M."/>
        </authorList>
    </citation>
    <scope>NUCLEOTIDE SEQUENCE</scope>
    <source>
        <strain evidence="14">KMM 9713</strain>
    </source>
</reference>
<evidence type="ECO:0000256" key="9">
    <source>
        <dbReference type="ARBA" id="ARBA00073635"/>
    </source>
</evidence>
<dbReference type="SUPFAM" id="SSF69572">
    <property type="entry name" value="Activating enzymes of the ubiquitin-like proteins"/>
    <property type="match status" value="1"/>
</dbReference>
<dbReference type="Gene3D" id="3.40.50.720">
    <property type="entry name" value="NAD(P)-binding Rossmann-like Domain"/>
    <property type="match status" value="1"/>
</dbReference>
<evidence type="ECO:0000256" key="6">
    <source>
        <dbReference type="ARBA" id="ARBA00055169"/>
    </source>
</evidence>
<gene>
    <name evidence="14" type="ORF">NMK71_07855</name>
</gene>
<keyword evidence="4" id="KW-0067">ATP-binding</keyword>
<keyword evidence="3" id="KW-0547">Nucleotide-binding</keyword>
<dbReference type="EC" id="2.7.7.80" evidence="8"/>
<dbReference type="GO" id="GO:0008641">
    <property type="term" value="F:ubiquitin-like modifier activating enzyme activity"/>
    <property type="evidence" value="ECO:0007669"/>
    <property type="project" value="InterPro"/>
</dbReference>
<evidence type="ECO:0000256" key="5">
    <source>
        <dbReference type="ARBA" id="ARBA00052218"/>
    </source>
</evidence>
<comment type="caution">
    <text evidence="14">The sequence shown here is derived from an EMBL/GenBank/DDBJ whole genome shotgun (WGS) entry which is preliminary data.</text>
</comment>
<accession>A0A9X4MYH5</accession>
<dbReference type="PROSITE" id="PS50206">
    <property type="entry name" value="RHODANESE_3"/>
    <property type="match status" value="1"/>
</dbReference>
<feature type="domain" description="Rhodanese" evidence="13">
    <location>
        <begin position="273"/>
        <end position="357"/>
    </location>
</feature>
<dbReference type="GO" id="GO:0004792">
    <property type="term" value="F:thiosulfate-cyanide sulfurtransferase activity"/>
    <property type="evidence" value="ECO:0007669"/>
    <property type="project" value="TreeGrafter"/>
</dbReference>
<evidence type="ECO:0000256" key="4">
    <source>
        <dbReference type="ARBA" id="ARBA00022840"/>
    </source>
</evidence>
<dbReference type="GO" id="GO:0005829">
    <property type="term" value="C:cytosol"/>
    <property type="evidence" value="ECO:0007669"/>
    <property type="project" value="TreeGrafter"/>
</dbReference>
<dbReference type="SMART" id="SM00450">
    <property type="entry name" value="RHOD"/>
    <property type="match status" value="1"/>
</dbReference>
<comment type="subunit">
    <text evidence="7">Homodimer. Forms a stable heterotetrameric complex of 2 MoeB and 2 MoaD during adenylation of MoaD.</text>
</comment>
<dbReference type="GO" id="GO:0061605">
    <property type="term" value="F:molybdopterin-synthase adenylyltransferase activity"/>
    <property type="evidence" value="ECO:0007669"/>
    <property type="project" value="UniProtKB-EC"/>
</dbReference>
<dbReference type="RefSeq" id="WP_304420748.1">
    <property type="nucleotide sequence ID" value="NZ_JANCMU010000004.1"/>
</dbReference>
<dbReference type="InterPro" id="IPR000594">
    <property type="entry name" value="ThiF_NAD_FAD-bd"/>
</dbReference>
<dbReference type="Pfam" id="PF00899">
    <property type="entry name" value="ThiF"/>
    <property type="match status" value="1"/>
</dbReference>
<sequence length="360" mass="40149">MNLTAEERKQYSRHLLLNEVGKEGQLKLKKAKVLVIGAGGLSTPVLQYLTAAGVGRIGVIDDDVVDETNLQRQVLFTQQDKGKSKVESAVQKLKQLNPFIRFDVYKERLSKENVFNVFEPYEIIVDGTDNFPTRYLINDAAVLLDKIVVFGSIFKFDGQVSVFNYKNGPTYRCIYPTPPSPNAVPNCSDVGVLGILPGIIGSFQANEVLKIILGIGEVLSGKLLQFDALSMKQSILTFKKNPNIQITDLSEDYQGFCGLVEIAEVNFSEFKANASAYHVLDVRKAKEYQEFSFAGLNIPLDELTERLSEIPTDKKLLVVCKSGMRSRKAIQLLKESSFDFQLYNLKGGLDSIKSYDQIPL</sequence>
<dbReference type="CDD" id="cd00158">
    <property type="entry name" value="RHOD"/>
    <property type="match status" value="1"/>
</dbReference>
<comment type="catalytic activity">
    <reaction evidence="5">
        <text>[molybdopterin-synthase sulfur-carrier protein]-C-terminal Gly-Gly + ATP + H(+) = [molybdopterin-synthase sulfur-carrier protein]-C-terminal Gly-Gly-AMP + diphosphate</text>
        <dbReference type="Rhea" id="RHEA:43616"/>
        <dbReference type="Rhea" id="RHEA-COMP:12159"/>
        <dbReference type="Rhea" id="RHEA-COMP:12202"/>
        <dbReference type="ChEBI" id="CHEBI:15378"/>
        <dbReference type="ChEBI" id="CHEBI:30616"/>
        <dbReference type="ChEBI" id="CHEBI:33019"/>
        <dbReference type="ChEBI" id="CHEBI:90618"/>
        <dbReference type="ChEBI" id="CHEBI:90778"/>
        <dbReference type="EC" id="2.7.7.80"/>
    </reaction>
</comment>
<name>A0A9X4MYH5_9FLAO</name>
<organism evidence="14 15">
    <name type="scientific">Profundicola chukchiensis</name>
    <dbReference type="NCBI Taxonomy" id="2961959"/>
    <lineage>
        <taxon>Bacteria</taxon>
        <taxon>Pseudomonadati</taxon>
        <taxon>Bacteroidota</taxon>
        <taxon>Flavobacteriia</taxon>
        <taxon>Flavobacteriales</taxon>
        <taxon>Weeksellaceae</taxon>
        <taxon>Profundicola</taxon>
    </lineage>
</organism>
<comment type="similarity">
    <text evidence="1">Belongs to the HesA/MoeB/ThiF family.</text>
</comment>
<proteinExistence type="inferred from homology"/>
<dbReference type="Gene3D" id="3.40.250.10">
    <property type="entry name" value="Rhodanese-like domain"/>
    <property type="match status" value="1"/>
</dbReference>
<evidence type="ECO:0000313" key="15">
    <source>
        <dbReference type="Proteomes" id="UP001152599"/>
    </source>
</evidence>
<dbReference type="AlphaFoldDB" id="A0A9X4MYH5"/>
<dbReference type="GO" id="GO:0008146">
    <property type="term" value="F:sulfotransferase activity"/>
    <property type="evidence" value="ECO:0007669"/>
    <property type="project" value="TreeGrafter"/>
</dbReference>
<dbReference type="PANTHER" id="PTHR10953:SF102">
    <property type="entry name" value="ADENYLYLTRANSFERASE AND SULFURTRANSFERASE MOCS3"/>
    <property type="match status" value="1"/>
</dbReference>
<dbReference type="EMBL" id="JANCMU010000004">
    <property type="protein sequence ID" value="MDG4946324.1"/>
    <property type="molecule type" value="Genomic_DNA"/>
</dbReference>
<evidence type="ECO:0000256" key="3">
    <source>
        <dbReference type="ARBA" id="ARBA00022741"/>
    </source>
</evidence>
<dbReference type="InterPro" id="IPR001763">
    <property type="entry name" value="Rhodanese-like_dom"/>
</dbReference>
<dbReference type="InterPro" id="IPR045886">
    <property type="entry name" value="ThiF/MoeB/HesA"/>
</dbReference>
<evidence type="ECO:0000256" key="8">
    <source>
        <dbReference type="ARBA" id="ARBA00066884"/>
    </source>
</evidence>
<keyword evidence="2" id="KW-0808">Transferase</keyword>
<evidence type="ECO:0000256" key="11">
    <source>
        <dbReference type="ARBA" id="ARBA00075328"/>
    </source>
</evidence>
<comment type="function">
    <text evidence="6">Catalyzes the adenylation by ATP of the carboxyl group of the C-terminal glycine of sulfur carrier protein MoaD.</text>
</comment>
<evidence type="ECO:0000256" key="12">
    <source>
        <dbReference type="ARBA" id="ARBA00078531"/>
    </source>
</evidence>
<dbReference type="InterPro" id="IPR036873">
    <property type="entry name" value="Rhodanese-like_dom_sf"/>
</dbReference>
<evidence type="ECO:0000256" key="2">
    <source>
        <dbReference type="ARBA" id="ARBA00022679"/>
    </source>
</evidence>
<dbReference type="Proteomes" id="UP001152599">
    <property type="component" value="Unassembled WGS sequence"/>
</dbReference>
<keyword evidence="15" id="KW-1185">Reference proteome</keyword>
<dbReference type="GO" id="GO:0005524">
    <property type="term" value="F:ATP binding"/>
    <property type="evidence" value="ECO:0007669"/>
    <property type="project" value="UniProtKB-KW"/>
</dbReference>
<dbReference type="CDD" id="cd00757">
    <property type="entry name" value="ThiF_MoeB_HesA_family"/>
    <property type="match status" value="1"/>
</dbReference>
<evidence type="ECO:0000256" key="1">
    <source>
        <dbReference type="ARBA" id="ARBA00009919"/>
    </source>
</evidence>
<dbReference type="InterPro" id="IPR035985">
    <property type="entry name" value="Ubiquitin-activating_enz"/>
</dbReference>
<dbReference type="PANTHER" id="PTHR10953">
    <property type="entry name" value="UBIQUITIN-ACTIVATING ENZYME E1"/>
    <property type="match status" value="1"/>
</dbReference>